<evidence type="ECO:0000313" key="1">
    <source>
        <dbReference type="EMBL" id="KAK9917956.1"/>
    </source>
</evidence>
<proteinExistence type="predicted"/>
<dbReference type="Proteomes" id="UP001491310">
    <property type="component" value="Unassembled WGS sequence"/>
</dbReference>
<keyword evidence="2" id="KW-1185">Reference proteome</keyword>
<dbReference type="PANTHER" id="PTHR35100:SF1">
    <property type="entry name" value="F15H11.13 PROTEIN"/>
    <property type="match status" value="1"/>
</dbReference>
<organism evidence="1 2">
    <name type="scientific">Coccomyxa subellipsoidea</name>
    <dbReference type="NCBI Taxonomy" id="248742"/>
    <lineage>
        <taxon>Eukaryota</taxon>
        <taxon>Viridiplantae</taxon>
        <taxon>Chlorophyta</taxon>
        <taxon>core chlorophytes</taxon>
        <taxon>Trebouxiophyceae</taxon>
        <taxon>Trebouxiophyceae incertae sedis</taxon>
        <taxon>Coccomyxaceae</taxon>
        <taxon>Coccomyxa</taxon>
    </lineage>
</organism>
<comment type="caution">
    <text evidence="1">The sequence shown here is derived from an EMBL/GenBank/DDBJ whole genome shotgun (WGS) entry which is preliminary data.</text>
</comment>
<accession>A0ABR2Z298</accession>
<dbReference type="EMBL" id="JALJOT010000001">
    <property type="protein sequence ID" value="KAK9917956.1"/>
    <property type="molecule type" value="Genomic_DNA"/>
</dbReference>
<dbReference type="PANTHER" id="PTHR35100">
    <property type="entry name" value="FOLD PROTEIN"/>
    <property type="match status" value="1"/>
</dbReference>
<name>A0ABR2Z298_9CHLO</name>
<protein>
    <recommendedName>
        <fullName evidence="3">HIG1 domain-containing protein</fullName>
    </recommendedName>
</protein>
<sequence>MDANTSTCTDTRLAFDLAEAIPSTSLDSHQHLAPWKERLSPSRWLRRRSTAVTAFSVIRCREDWKDILVKTSSAARQQLADLAHPKGPGTCDHNAAERGINILTSLPFFALGWQAYRQGKSEESRLWGASIMGVGAGAVAFHASSGNTRHWGRKLDYWVISLSTAALTRAVYPKVSSHKTAASLLLTPMQPLAVTSLNAAAMELEFLKQARKNPELRPAHRLHMATTVLGAGPNAWQRYQTGKGAEGLE</sequence>
<evidence type="ECO:0000313" key="2">
    <source>
        <dbReference type="Proteomes" id="UP001491310"/>
    </source>
</evidence>
<evidence type="ECO:0008006" key="3">
    <source>
        <dbReference type="Google" id="ProtNLM"/>
    </source>
</evidence>
<gene>
    <name evidence="1" type="ORF">WJX75_000043</name>
</gene>
<reference evidence="1 2" key="1">
    <citation type="journal article" date="2024" name="Nat. Commun.">
        <title>Phylogenomics reveals the evolutionary origins of lichenization in chlorophyte algae.</title>
        <authorList>
            <person name="Puginier C."/>
            <person name="Libourel C."/>
            <person name="Otte J."/>
            <person name="Skaloud P."/>
            <person name="Haon M."/>
            <person name="Grisel S."/>
            <person name="Petersen M."/>
            <person name="Berrin J.G."/>
            <person name="Delaux P.M."/>
            <person name="Dal Grande F."/>
            <person name="Keller J."/>
        </authorList>
    </citation>
    <scope>NUCLEOTIDE SEQUENCE [LARGE SCALE GENOMIC DNA]</scope>
    <source>
        <strain evidence="1 2">SAG 216-7</strain>
    </source>
</reference>